<sequence>MEAVKRWRSGWRYPTTLLCTYGFFSTVKPLEPFLIPYLTGPDKNLTAEEVSNQIFPVWTYSYLAVLVPVFLLTDWLRYKPVVVFQSVVLFITTALLLWTESVLAMQVMQFFYAMVTASDVAYFSYIYSVIDLKRYRKATSYSRSIQLLGYTVGSVLGQLLVSFDLMSYSNILVFTLVLTAIALLTSFFLPMPQHSMFFHRRHLRQKTAMEGTERHGDGTVDAMERSSRSNISLEEVGGEKEGKGDMEDDTEKGLEEKGPTAEDLEGTVGAETCSQVLLQLWRDFRQCYSSRQLLYWSVWWAMATCGYNQTVNYVQVLWENVQPSQNFSIYNGGVEAVSHLLSAATAYGIGFTEVRWEQWGELALGGFSGLGAAALFVMTFIGNIWVCYCGYVIFKSLYMLLITIAMFQIATGLSMERYALVFGVNTFGALILQTILTSIVVDSRGLSLSIIPQFTIYASYFSAIAVVFTLRGLFRIWSSKRTKRETPPSDENESSGSGEHRF</sequence>
<dbReference type="PANTHER" id="PTHR10686">
    <property type="entry name" value="FOLATE TRANSPORTER"/>
    <property type="match status" value="1"/>
</dbReference>
<evidence type="ECO:0000313" key="7">
    <source>
        <dbReference type="Proteomes" id="UP000694891"/>
    </source>
</evidence>
<feature type="transmembrane region" description="Helical" evidence="5">
    <location>
        <begin position="80"/>
        <end position="98"/>
    </location>
</feature>
<feature type="transmembrane region" description="Helical" evidence="5">
    <location>
        <begin position="362"/>
        <end position="386"/>
    </location>
</feature>
<evidence type="ECO:0000256" key="5">
    <source>
        <dbReference type="SAM" id="Phobius"/>
    </source>
</evidence>
<keyword evidence="5" id="KW-1133">Transmembrane helix</keyword>
<dbReference type="InterPro" id="IPR036259">
    <property type="entry name" value="MFS_trans_sf"/>
</dbReference>
<evidence type="ECO:0000313" key="6">
    <source>
        <dbReference type="Ensembl" id="ENSSPAP00000008600.1"/>
    </source>
</evidence>
<gene>
    <name evidence="6" type="primary">SLC19A3</name>
    <name evidence="8" type="synonym">LOC103366725</name>
</gene>
<reference evidence="6" key="1">
    <citation type="submission" date="2023-09" db="UniProtKB">
        <authorList>
            <consortium name="Ensembl"/>
        </authorList>
    </citation>
    <scope>IDENTIFICATION</scope>
</reference>
<dbReference type="AlphaFoldDB" id="A0A3B4ZJT3"/>
<dbReference type="SUPFAM" id="SSF103473">
    <property type="entry name" value="MFS general substrate transporter"/>
    <property type="match status" value="1"/>
</dbReference>
<name>A0A3B4ZJT3_9TELE</name>
<feature type="transmembrane region" description="Helical" evidence="5">
    <location>
        <begin position="453"/>
        <end position="474"/>
    </location>
</feature>
<feature type="transmembrane region" description="Helical" evidence="5">
    <location>
        <begin position="418"/>
        <end position="441"/>
    </location>
</feature>
<feature type="transmembrane region" description="Helical" evidence="5">
    <location>
        <begin position="110"/>
        <end position="127"/>
    </location>
</feature>
<dbReference type="RefSeq" id="XP_008292753.1">
    <property type="nucleotide sequence ID" value="XM_008294531.1"/>
</dbReference>
<feature type="region of interest" description="Disordered" evidence="4">
    <location>
        <begin position="483"/>
        <end position="502"/>
    </location>
</feature>
<dbReference type="InterPro" id="IPR002666">
    <property type="entry name" value="Folate_carrier"/>
</dbReference>
<dbReference type="GO" id="GO:0005886">
    <property type="term" value="C:plasma membrane"/>
    <property type="evidence" value="ECO:0007669"/>
    <property type="project" value="UniProtKB-UniRule"/>
</dbReference>
<feature type="compositionally biased region" description="Basic and acidic residues" evidence="4">
    <location>
        <begin position="211"/>
        <end position="227"/>
    </location>
</feature>
<feature type="transmembrane region" description="Helical" evidence="5">
    <location>
        <begin position="171"/>
        <end position="191"/>
    </location>
</feature>
<evidence type="ECO:0000256" key="4">
    <source>
        <dbReference type="SAM" id="MobiDB-lite"/>
    </source>
</evidence>
<dbReference type="PIRSF" id="PIRSF028739">
    <property type="entry name" value="Folate_carrier"/>
    <property type="match status" value="1"/>
</dbReference>
<comment type="subcellular location">
    <subcellularLocation>
        <location evidence="1 3">Membrane</location>
        <topology evidence="1 3">Multi-pass membrane protein</topology>
    </subcellularLocation>
</comment>
<feature type="transmembrane region" description="Helical" evidence="5">
    <location>
        <begin position="147"/>
        <end position="165"/>
    </location>
</feature>
<dbReference type="GO" id="GO:0090482">
    <property type="term" value="F:vitamin transmembrane transporter activity"/>
    <property type="evidence" value="ECO:0007669"/>
    <property type="project" value="InterPro"/>
</dbReference>
<keyword evidence="3 5" id="KW-0472">Membrane</keyword>
<evidence type="ECO:0000256" key="2">
    <source>
        <dbReference type="ARBA" id="ARBA00005773"/>
    </source>
</evidence>
<keyword evidence="7" id="KW-1185">Reference proteome</keyword>
<dbReference type="GeneTree" id="ENSGT00950000183022"/>
<feature type="transmembrane region" description="Helical" evidence="5">
    <location>
        <begin position="392"/>
        <end position="411"/>
    </location>
</feature>
<protein>
    <submittedName>
        <fullName evidence="6 8">Thiamine transporter 2-like</fullName>
    </submittedName>
</protein>
<evidence type="ECO:0000256" key="3">
    <source>
        <dbReference type="PIRNR" id="PIRNR028739"/>
    </source>
</evidence>
<organism evidence="6">
    <name type="scientific">Stegastes partitus</name>
    <name type="common">bicolor damselfish</name>
    <dbReference type="NCBI Taxonomy" id="144197"/>
    <lineage>
        <taxon>Eukaryota</taxon>
        <taxon>Metazoa</taxon>
        <taxon>Chordata</taxon>
        <taxon>Craniata</taxon>
        <taxon>Vertebrata</taxon>
        <taxon>Euteleostomi</taxon>
        <taxon>Actinopterygii</taxon>
        <taxon>Neopterygii</taxon>
        <taxon>Teleostei</taxon>
        <taxon>Neoteleostei</taxon>
        <taxon>Acanthomorphata</taxon>
        <taxon>Ovalentaria</taxon>
        <taxon>Pomacentridae</taxon>
        <taxon>Stegastes</taxon>
    </lineage>
</organism>
<dbReference type="Proteomes" id="UP000694891">
    <property type="component" value="Unplaced"/>
</dbReference>
<keyword evidence="3" id="KW-0813">Transport</keyword>
<evidence type="ECO:0000256" key="1">
    <source>
        <dbReference type="ARBA" id="ARBA00004141"/>
    </source>
</evidence>
<comment type="similarity">
    <text evidence="2 3">Belongs to the reduced folate carrier (RFC) transporter (TC 2.A.48) family.</text>
</comment>
<feature type="region of interest" description="Disordered" evidence="4">
    <location>
        <begin position="208"/>
        <end position="262"/>
    </location>
</feature>
<feature type="compositionally biased region" description="Basic and acidic residues" evidence="4">
    <location>
        <begin position="237"/>
        <end position="260"/>
    </location>
</feature>
<dbReference type="OrthoDB" id="18814at2759"/>
<dbReference type="Gene3D" id="1.20.1250.20">
    <property type="entry name" value="MFS general substrate transporter like domains"/>
    <property type="match status" value="1"/>
</dbReference>
<proteinExistence type="inferred from homology"/>
<accession>A0A3B4ZJT3</accession>
<evidence type="ECO:0000313" key="8">
    <source>
        <dbReference type="RefSeq" id="XP_008292753.1"/>
    </source>
</evidence>
<dbReference type="Ensembl" id="ENSSPAT00000008757.1">
    <property type="protein sequence ID" value="ENSSPAP00000008600.1"/>
    <property type="gene ID" value="ENSSPAG00000006542.1"/>
</dbReference>
<feature type="transmembrane region" description="Helical" evidence="5">
    <location>
        <begin position="53"/>
        <end position="73"/>
    </location>
</feature>
<dbReference type="PANTHER" id="PTHR10686:SF37">
    <property type="entry name" value="THIAMINE TRANSPORTER 2"/>
    <property type="match status" value="1"/>
</dbReference>
<reference evidence="8" key="2">
    <citation type="submission" date="2025-04" db="UniProtKB">
        <authorList>
            <consortium name="RefSeq"/>
        </authorList>
    </citation>
    <scope>IDENTIFICATION</scope>
</reference>
<dbReference type="Pfam" id="PF01770">
    <property type="entry name" value="Folate_carrier"/>
    <property type="match status" value="1"/>
</dbReference>
<keyword evidence="5" id="KW-0812">Transmembrane</keyword>